<dbReference type="InterPro" id="IPR045596">
    <property type="entry name" value="DUF6459"/>
</dbReference>
<dbReference type="Pfam" id="PF20060">
    <property type="entry name" value="DUF6459"/>
    <property type="match status" value="1"/>
</dbReference>
<proteinExistence type="predicted"/>
<dbReference type="Proteomes" id="UP000248783">
    <property type="component" value="Unassembled WGS sequence"/>
</dbReference>
<feature type="region of interest" description="Disordered" evidence="1">
    <location>
        <begin position="1"/>
        <end position="40"/>
    </location>
</feature>
<keyword evidence="3" id="KW-1185">Reference proteome</keyword>
<sequence length="187" mass="20327">MSTLSPTTTNHGPASRRPLRVGPVPPAPGRRVEPSVRPPRVRTVRLGTDRRLPVEVDEMQEAAAARPVVERPAAPLPDPTAMCCAVVRAAAEVLRGDRPAAQLTRWVTPVVLDQLTERARLVREAPASTTAQPAGRRPVQVRRVRLERHGESAEATVVLDDGGRVRAAAVRLEARRGQWRVAVLELG</sequence>
<dbReference type="AlphaFoldDB" id="A0A2W5XQ08"/>
<comment type="caution">
    <text evidence="2">The sequence shown here is derived from an EMBL/GenBank/DDBJ whole genome shotgun (WGS) entry which is preliminary data.</text>
</comment>
<protein>
    <submittedName>
        <fullName evidence="2">Energy transducer TonB</fullName>
    </submittedName>
</protein>
<gene>
    <name evidence="2" type="ORF">DNL40_15970</name>
</gene>
<feature type="compositionally biased region" description="Polar residues" evidence="1">
    <location>
        <begin position="1"/>
        <end position="12"/>
    </location>
</feature>
<dbReference type="EMBL" id="QKWH01000021">
    <property type="protein sequence ID" value="PZR51538.1"/>
    <property type="molecule type" value="Genomic_DNA"/>
</dbReference>
<dbReference type="RefSeq" id="WP_111252260.1">
    <property type="nucleotide sequence ID" value="NZ_QKWH01000021.1"/>
</dbReference>
<reference evidence="2 3" key="1">
    <citation type="submission" date="2018-06" db="EMBL/GenBank/DDBJ databases">
        <title>Whole genome sequencing of a novel hydrocarbon degrading bacterial strain, PW21 isolated from oil contaminated produced water sample.</title>
        <authorList>
            <person name="Nagkirti P."/>
            <person name="Shaikh A."/>
            <person name="Gowdaman V."/>
            <person name="Engineer A.E."/>
            <person name="Dagar S."/>
            <person name="Dhakephalkar P.K."/>
        </authorList>
    </citation>
    <scope>NUCLEOTIDE SEQUENCE [LARGE SCALE GENOMIC DNA]</scope>
    <source>
        <strain evidence="2 3">PW21</strain>
    </source>
</reference>
<accession>A0A2W5XQ08</accession>
<evidence type="ECO:0000313" key="3">
    <source>
        <dbReference type="Proteomes" id="UP000248783"/>
    </source>
</evidence>
<name>A0A2W5XQ08_9MICO</name>
<evidence type="ECO:0000313" key="2">
    <source>
        <dbReference type="EMBL" id="PZR51538.1"/>
    </source>
</evidence>
<organism evidence="2 3">
    <name type="scientific">Xylanimonas oleitrophica</name>
    <dbReference type="NCBI Taxonomy" id="2607479"/>
    <lineage>
        <taxon>Bacteria</taxon>
        <taxon>Bacillati</taxon>
        <taxon>Actinomycetota</taxon>
        <taxon>Actinomycetes</taxon>
        <taxon>Micrococcales</taxon>
        <taxon>Promicromonosporaceae</taxon>
        <taxon>Xylanimonas</taxon>
    </lineage>
</organism>
<evidence type="ECO:0000256" key="1">
    <source>
        <dbReference type="SAM" id="MobiDB-lite"/>
    </source>
</evidence>